<keyword evidence="2" id="KW-1185">Reference proteome</keyword>
<evidence type="ECO:0000313" key="2">
    <source>
        <dbReference type="Proteomes" id="UP001234297"/>
    </source>
</evidence>
<dbReference type="Proteomes" id="UP001234297">
    <property type="component" value="Chromosome 5"/>
</dbReference>
<organism evidence="1 2">
    <name type="scientific">Persea americana</name>
    <name type="common">Avocado</name>
    <dbReference type="NCBI Taxonomy" id="3435"/>
    <lineage>
        <taxon>Eukaryota</taxon>
        <taxon>Viridiplantae</taxon>
        <taxon>Streptophyta</taxon>
        <taxon>Embryophyta</taxon>
        <taxon>Tracheophyta</taxon>
        <taxon>Spermatophyta</taxon>
        <taxon>Magnoliopsida</taxon>
        <taxon>Magnoliidae</taxon>
        <taxon>Laurales</taxon>
        <taxon>Lauraceae</taxon>
        <taxon>Persea</taxon>
    </lineage>
</organism>
<gene>
    <name evidence="1" type="ORF">MRB53_016082</name>
</gene>
<sequence>MRSARVRPMVELDSLYSTGLLDRSDEDGFVEQNRHMRSGRHDYLVRQAFLRSYQFSVKETFKEKIMRSIGEVNDVVKVVVVEKIKRTAKKVNELTKVIAVDVCNELNDIAKSILNEVRLEISEGRIRNRVFRFRLPVAAMVRLQCFTPRGD</sequence>
<comment type="caution">
    <text evidence="1">The sequence shown here is derived from an EMBL/GenBank/DDBJ whole genome shotgun (WGS) entry which is preliminary data.</text>
</comment>
<evidence type="ECO:0000313" key="1">
    <source>
        <dbReference type="EMBL" id="KAJ8639388.1"/>
    </source>
</evidence>
<reference evidence="1 2" key="1">
    <citation type="journal article" date="2022" name="Hortic Res">
        <title>A haplotype resolved chromosomal level avocado genome allows analysis of novel avocado genes.</title>
        <authorList>
            <person name="Nath O."/>
            <person name="Fletcher S.J."/>
            <person name="Hayward A."/>
            <person name="Shaw L.M."/>
            <person name="Masouleh A.K."/>
            <person name="Furtado A."/>
            <person name="Henry R.J."/>
            <person name="Mitter N."/>
        </authorList>
    </citation>
    <scope>NUCLEOTIDE SEQUENCE [LARGE SCALE GENOMIC DNA]</scope>
    <source>
        <strain evidence="2">cv. Hass</strain>
    </source>
</reference>
<proteinExistence type="predicted"/>
<protein>
    <submittedName>
        <fullName evidence="1">Uncharacterized protein</fullName>
    </submittedName>
</protein>
<dbReference type="EMBL" id="CM056813">
    <property type="protein sequence ID" value="KAJ8639388.1"/>
    <property type="molecule type" value="Genomic_DNA"/>
</dbReference>
<accession>A0ACC2M1S4</accession>
<name>A0ACC2M1S4_PERAE</name>